<dbReference type="HOGENOM" id="CLU_2740861_0_0_1"/>
<protein>
    <submittedName>
        <fullName evidence="2">Uncharacterized protein</fullName>
    </submittedName>
</protein>
<evidence type="ECO:0000313" key="2">
    <source>
        <dbReference type="EMBL" id="EKM61285.1"/>
    </source>
</evidence>
<reference evidence="2 3" key="1">
    <citation type="journal article" date="2012" name="BMC Genomics">
        <title>Comparative genomics of the white-rot fungi, Phanerochaete carnosa and P. chrysosporium, to elucidate the genetic basis of the distinct wood types they colonize.</title>
        <authorList>
            <person name="Suzuki H."/>
            <person name="MacDonald J."/>
            <person name="Syed K."/>
            <person name="Salamov A."/>
            <person name="Hori C."/>
            <person name="Aerts A."/>
            <person name="Henrissat B."/>
            <person name="Wiebenga A."/>
            <person name="vanKuyk P.A."/>
            <person name="Barry K."/>
            <person name="Lindquist E."/>
            <person name="LaButti K."/>
            <person name="Lapidus A."/>
            <person name="Lucas S."/>
            <person name="Coutinho P."/>
            <person name="Gong Y."/>
            <person name="Samejima M."/>
            <person name="Mahadevan R."/>
            <person name="Abou-Zaid M."/>
            <person name="de Vries R.P."/>
            <person name="Igarashi K."/>
            <person name="Yadav J.S."/>
            <person name="Grigoriev I.V."/>
            <person name="Master E.R."/>
        </authorList>
    </citation>
    <scope>NUCLEOTIDE SEQUENCE [LARGE SCALE GENOMIC DNA]</scope>
    <source>
        <strain evidence="2 3">HHB-10118-sp</strain>
    </source>
</reference>
<name>K5WPC4_PHACS</name>
<feature type="region of interest" description="Disordered" evidence="1">
    <location>
        <begin position="1"/>
        <end position="33"/>
    </location>
</feature>
<dbReference type="KEGG" id="pco:PHACADRAFT_168719"/>
<dbReference type="Proteomes" id="UP000008370">
    <property type="component" value="Unassembled WGS sequence"/>
</dbReference>
<feature type="compositionally biased region" description="Basic and acidic residues" evidence="1">
    <location>
        <begin position="1"/>
        <end position="16"/>
    </location>
</feature>
<dbReference type="InParanoid" id="K5WPC4"/>
<sequence>MRPVDHLLRHRSAVDRRKAKVAKRPEAQRWSSAPATMQSGMFLDAPGAMTAQVYKVRCVKLSRDYLMHVRE</sequence>
<gene>
    <name evidence="2" type="ORF">PHACADRAFT_168719</name>
</gene>
<evidence type="ECO:0000313" key="3">
    <source>
        <dbReference type="Proteomes" id="UP000008370"/>
    </source>
</evidence>
<proteinExistence type="predicted"/>
<evidence type="ECO:0000256" key="1">
    <source>
        <dbReference type="SAM" id="MobiDB-lite"/>
    </source>
</evidence>
<dbReference type="RefSeq" id="XP_007390710.1">
    <property type="nucleotide sequence ID" value="XM_007390648.1"/>
</dbReference>
<keyword evidence="3" id="KW-1185">Reference proteome</keyword>
<accession>K5WPC4</accession>
<dbReference type="EMBL" id="JH930468">
    <property type="protein sequence ID" value="EKM61285.1"/>
    <property type="molecule type" value="Genomic_DNA"/>
</dbReference>
<dbReference type="AlphaFoldDB" id="K5WPC4"/>
<dbReference type="GeneID" id="18909441"/>
<organism evidence="2 3">
    <name type="scientific">Phanerochaete carnosa (strain HHB-10118-sp)</name>
    <name type="common">White-rot fungus</name>
    <name type="synonym">Peniophora carnosa</name>
    <dbReference type="NCBI Taxonomy" id="650164"/>
    <lineage>
        <taxon>Eukaryota</taxon>
        <taxon>Fungi</taxon>
        <taxon>Dikarya</taxon>
        <taxon>Basidiomycota</taxon>
        <taxon>Agaricomycotina</taxon>
        <taxon>Agaricomycetes</taxon>
        <taxon>Polyporales</taxon>
        <taxon>Phanerochaetaceae</taxon>
        <taxon>Phanerochaete</taxon>
    </lineage>
</organism>